<proteinExistence type="predicted"/>
<dbReference type="EMBL" id="CM001217">
    <property type="protein sequence ID" value="AES60429.1"/>
    <property type="molecule type" value="Genomic_DNA"/>
</dbReference>
<reference evidence="2 4" key="1">
    <citation type="journal article" date="2011" name="Nature">
        <title>The Medicago genome provides insight into the evolution of rhizobial symbioses.</title>
        <authorList>
            <person name="Young N.D."/>
            <person name="Debelle F."/>
            <person name="Oldroyd G.E."/>
            <person name="Geurts R."/>
            <person name="Cannon S.B."/>
            <person name="Udvardi M.K."/>
            <person name="Benedito V.A."/>
            <person name="Mayer K.F."/>
            <person name="Gouzy J."/>
            <person name="Schoof H."/>
            <person name="Van de Peer Y."/>
            <person name="Proost S."/>
            <person name="Cook D.R."/>
            <person name="Meyers B.C."/>
            <person name="Spannagl M."/>
            <person name="Cheung F."/>
            <person name="De Mita S."/>
            <person name="Krishnakumar V."/>
            <person name="Gundlach H."/>
            <person name="Zhou S."/>
            <person name="Mudge J."/>
            <person name="Bharti A.K."/>
            <person name="Murray J.D."/>
            <person name="Naoumkina M.A."/>
            <person name="Rosen B."/>
            <person name="Silverstein K.A."/>
            <person name="Tang H."/>
            <person name="Rombauts S."/>
            <person name="Zhao P.X."/>
            <person name="Zhou P."/>
            <person name="Barbe V."/>
            <person name="Bardou P."/>
            <person name="Bechner M."/>
            <person name="Bellec A."/>
            <person name="Berger A."/>
            <person name="Berges H."/>
            <person name="Bidwell S."/>
            <person name="Bisseling T."/>
            <person name="Choisne N."/>
            <person name="Couloux A."/>
            <person name="Denny R."/>
            <person name="Deshpande S."/>
            <person name="Dai X."/>
            <person name="Doyle J.J."/>
            <person name="Dudez A.M."/>
            <person name="Farmer A.D."/>
            <person name="Fouteau S."/>
            <person name="Franken C."/>
            <person name="Gibelin C."/>
            <person name="Gish J."/>
            <person name="Goldstein S."/>
            <person name="Gonzalez A.J."/>
            <person name="Green P.J."/>
            <person name="Hallab A."/>
            <person name="Hartog M."/>
            <person name="Hua A."/>
            <person name="Humphray S.J."/>
            <person name="Jeong D.H."/>
            <person name="Jing Y."/>
            <person name="Jocker A."/>
            <person name="Kenton S.M."/>
            <person name="Kim D.J."/>
            <person name="Klee K."/>
            <person name="Lai H."/>
            <person name="Lang C."/>
            <person name="Lin S."/>
            <person name="Macmil S.L."/>
            <person name="Magdelenat G."/>
            <person name="Matthews L."/>
            <person name="McCorrison J."/>
            <person name="Monaghan E.L."/>
            <person name="Mun J.H."/>
            <person name="Najar F.Z."/>
            <person name="Nicholson C."/>
            <person name="Noirot C."/>
            <person name="O'Bleness M."/>
            <person name="Paule C.R."/>
            <person name="Poulain J."/>
            <person name="Prion F."/>
            <person name="Qin B."/>
            <person name="Qu C."/>
            <person name="Retzel E.F."/>
            <person name="Riddle C."/>
            <person name="Sallet E."/>
            <person name="Samain S."/>
            <person name="Samson N."/>
            <person name="Sanders I."/>
            <person name="Saurat O."/>
            <person name="Scarpelli C."/>
            <person name="Schiex T."/>
            <person name="Segurens B."/>
            <person name="Severin A.J."/>
            <person name="Sherrier D.J."/>
            <person name="Shi R."/>
            <person name="Sims S."/>
            <person name="Singer S.R."/>
            <person name="Sinharoy S."/>
            <person name="Sterck L."/>
            <person name="Viollet A."/>
            <person name="Wang B.B."/>
            <person name="Wang K."/>
            <person name="Wang M."/>
            <person name="Wang X."/>
            <person name="Warfsmann J."/>
            <person name="Weissenbach J."/>
            <person name="White D.D."/>
            <person name="White J.D."/>
            <person name="Wiley G.B."/>
            <person name="Wincker P."/>
            <person name="Xing Y."/>
            <person name="Yang L."/>
            <person name="Yao Z."/>
            <person name="Ying F."/>
            <person name="Zhai J."/>
            <person name="Zhou L."/>
            <person name="Zuber A."/>
            <person name="Denarie J."/>
            <person name="Dixon R.A."/>
            <person name="May G.D."/>
            <person name="Schwartz D.C."/>
            <person name="Rogers J."/>
            <person name="Quetier F."/>
            <person name="Town C.D."/>
            <person name="Roe B.A."/>
        </authorList>
    </citation>
    <scope>NUCLEOTIDE SEQUENCE [LARGE SCALE GENOMIC DNA]</scope>
    <source>
        <strain evidence="2">A17</strain>
        <strain evidence="3 4">cv. Jemalong A17</strain>
    </source>
</reference>
<reference evidence="3" key="3">
    <citation type="submission" date="2015-04" db="UniProtKB">
        <authorList>
            <consortium name="EnsemblPlants"/>
        </authorList>
    </citation>
    <scope>IDENTIFICATION</scope>
    <source>
        <strain evidence="3">cv. Jemalong A17</strain>
    </source>
</reference>
<dbReference type="GO" id="GO:0004523">
    <property type="term" value="F:RNA-DNA hybrid ribonuclease activity"/>
    <property type="evidence" value="ECO:0007669"/>
    <property type="project" value="InterPro"/>
</dbReference>
<dbReference type="AlphaFoldDB" id="G7I6P5"/>
<evidence type="ECO:0000259" key="1">
    <source>
        <dbReference type="Pfam" id="PF13456"/>
    </source>
</evidence>
<dbReference type="InterPro" id="IPR002156">
    <property type="entry name" value="RNaseH_domain"/>
</dbReference>
<accession>G7I6P5</accession>
<gene>
    <name evidence="2" type="ordered locus">MTR_1g045560</name>
</gene>
<dbReference type="EnsemblPlants" id="AES60429">
    <property type="protein sequence ID" value="AES60429"/>
    <property type="gene ID" value="MTR_1g045560"/>
</dbReference>
<evidence type="ECO:0000313" key="2">
    <source>
        <dbReference type="EMBL" id="AES60429.1"/>
    </source>
</evidence>
<evidence type="ECO:0000313" key="3">
    <source>
        <dbReference type="EnsemblPlants" id="AES60429"/>
    </source>
</evidence>
<dbReference type="GO" id="GO:0003676">
    <property type="term" value="F:nucleic acid binding"/>
    <property type="evidence" value="ECO:0007669"/>
    <property type="project" value="InterPro"/>
</dbReference>
<feature type="domain" description="RNase H type-1" evidence="1">
    <location>
        <begin position="2"/>
        <end position="59"/>
    </location>
</feature>
<keyword evidence="4" id="KW-1185">Reference proteome</keyword>
<dbReference type="PANTHER" id="PTHR47074">
    <property type="entry name" value="BNAC02G40300D PROTEIN"/>
    <property type="match status" value="1"/>
</dbReference>
<dbReference type="Pfam" id="PF13456">
    <property type="entry name" value="RVT_3"/>
    <property type="match status" value="1"/>
</dbReference>
<dbReference type="HOGENOM" id="CLU_184746_0_0_1"/>
<reference evidence="2 4" key="2">
    <citation type="journal article" date="2014" name="BMC Genomics">
        <title>An improved genome release (version Mt4.0) for the model legume Medicago truncatula.</title>
        <authorList>
            <person name="Tang H."/>
            <person name="Krishnakumar V."/>
            <person name="Bidwell S."/>
            <person name="Rosen B."/>
            <person name="Chan A."/>
            <person name="Zhou S."/>
            <person name="Gentzbittel L."/>
            <person name="Childs K.L."/>
            <person name="Yandell M."/>
            <person name="Gundlach H."/>
            <person name="Mayer K.F."/>
            <person name="Schwartz D.C."/>
            <person name="Town C.D."/>
        </authorList>
    </citation>
    <scope>GENOME REANNOTATION</scope>
    <source>
        <strain evidence="3 4">cv. Jemalong A17</strain>
    </source>
</reference>
<dbReference type="PANTHER" id="PTHR47074:SF48">
    <property type="entry name" value="POLYNUCLEOTIDYL TRANSFERASE, RIBONUCLEASE H-LIKE SUPERFAMILY PROTEIN"/>
    <property type="match status" value="1"/>
</dbReference>
<protein>
    <recommendedName>
        <fullName evidence="1">RNase H type-1 domain-containing protein</fullName>
    </recommendedName>
</protein>
<name>G7I6P5_MEDTR</name>
<dbReference type="InterPro" id="IPR052929">
    <property type="entry name" value="RNase_H-like_EbsB-rel"/>
</dbReference>
<sequence>MCIRNETCTFMVAKSEWFSPMCDVHIGEARGLLSSLGWVHELELGPVNFELDSKRVVDRFLSPNMIQYYENSNVEFVRKHANEVVDKLASLSTNF</sequence>
<dbReference type="Proteomes" id="UP000002051">
    <property type="component" value="Unassembled WGS sequence"/>
</dbReference>
<evidence type="ECO:0000313" key="4">
    <source>
        <dbReference type="Proteomes" id="UP000002051"/>
    </source>
</evidence>
<organism evidence="2 4">
    <name type="scientific">Medicago truncatula</name>
    <name type="common">Barrel medic</name>
    <name type="synonym">Medicago tribuloides</name>
    <dbReference type="NCBI Taxonomy" id="3880"/>
    <lineage>
        <taxon>Eukaryota</taxon>
        <taxon>Viridiplantae</taxon>
        <taxon>Streptophyta</taxon>
        <taxon>Embryophyta</taxon>
        <taxon>Tracheophyta</taxon>
        <taxon>Spermatophyta</taxon>
        <taxon>Magnoliopsida</taxon>
        <taxon>eudicotyledons</taxon>
        <taxon>Gunneridae</taxon>
        <taxon>Pentapetalae</taxon>
        <taxon>rosids</taxon>
        <taxon>fabids</taxon>
        <taxon>Fabales</taxon>
        <taxon>Fabaceae</taxon>
        <taxon>Papilionoideae</taxon>
        <taxon>50 kb inversion clade</taxon>
        <taxon>NPAAA clade</taxon>
        <taxon>Hologalegina</taxon>
        <taxon>IRL clade</taxon>
        <taxon>Trifolieae</taxon>
        <taxon>Medicago</taxon>
    </lineage>
</organism>
<dbReference type="PaxDb" id="3880-AES60429"/>